<dbReference type="EMBL" id="BART01023663">
    <property type="protein sequence ID" value="GAG95272.1"/>
    <property type="molecule type" value="Genomic_DNA"/>
</dbReference>
<dbReference type="AlphaFoldDB" id="X1CQN9"/>
<gene>
    <name evidence="1" type="ORF">S01H4_42988</name>
</gene>
<reference evidence="1" key="1">
    <citation type="journal article" date="2014" name="Front. Microbiol.">
        <title>High frequency of phylogenetically diverse reductive dehalogenase-homologous genes in deep subseafloor sedimentary metagenomes.</title>
        <authorList>
            <person name="Kawai M."/>
            <person name="Futagami T."/>
            <person name="Toyoda A."/>
            <person name="Takaki Y."/>
            <person name="Nishi S."/>
            <person name="Hori S."/>
            <person name="Arai W."/>
            <person name="Tsubouchi T."/>
            <person name="Morono Y."/>
            <person name="Uchiyama I."/>
            <person name="Ito T."/>
            <person name="Fujiyama A."/>
            <person name="Inagaki F."/>
            <person name="Takami H."/>
        </authorList>
    </citation>
    <scope>NUCLEOTIDE SEQUENCE</scope>
    <source>
        <strain evidence="1">Expedition CK06-06</strain>
    </source>
</reference>
<accession>X1CQN9</accession>
<protein>
    <submittedName>
        <fullName evidence="1">Uncharacterized protein</fullName>
    </submittedName>
</protein>
<name>X1CQN9_9ZZZZ</name>
<sequence length="42" mass="4961">MTYPLNIDEELWNKFKDLVPRTKKLNDALVELIKDEVLASEK</sequence>
<organism evidence="1">
    <name type="scientific">marine sediment metagenome</name>
    <dbReference type="NCBI Taxonomy" id="412755"/>
    <lineage>
        <taxon>unclassified sequences</taxon>
        <taxon>metagenomes</taxon>
        <taxon>ecological metagenomes</taxon>
    </lineage>
</organism>
<proteinExistence type="predicted"/>
<comment type="caution">
    <text evidence="1">The sequence shown here is derived from an EMBL/GenBank/DDBJ whole genome shotgun (WGS) entry which is preliminary data.</text>
</comment>
<evidence type="ECO:0000313" key="1">
    <source>
        <dbReference type="EMBL" id="GAG95272.1"/>
    </source>
</evidence>